<name>B6AGJ6_CRYMR</name>
<proteinExistence type="predicted"/>
<evidence type="ECO:0000259" key="6">
    <source>
        <dbReference type="PROSITE" id="PS50089"/>
    </source>
</evidence>
<keyword evidence="2 4" id="KW-0863">Zinc-finger</keyword>
<evidence type="ECO:0000313" key="7">
    <source>
        <dbReference type="EMBL" id="EEA07337.1"/>
    </source>
</evidence>
<dbReference type="PROSITE" id="PS50089">
    <property type="entry name" value="ZF_RING_2"/>
    <property type="match status" value="1"/>
</dbReference>
<dbReference type="OrthoDB" id="21204at2759"/>
<evidence type="ECO:0000256" key="4">
    <source>
        <dbReference type="PROSITE-ProRule" id="PRU00175"/>
    </source>
</evidence>
<evidence type="ECO:0000256" key="5">
    <source>
        <dbReference type="SAM" id="MobiDB-lite"/>
    </source>
</evidence>
<dbReference type="InterPro" id="IPR001841">
    <property type="entry name" value="Znf_RING"/>
</dbReference>
<evidence type="ECO:0000313" key="8">
    <source>
        <dbReference type="Proteomes" id="UP000001460"/>
    </source>
</evidence>
<dbReference type="VEuPathDB" id="CryptoDB:CMU_002080"/>
<reference evidence="7" key="1">
    <citation type="submission" date="2008-06" db="EMBL/GenBank/DDBJ databases">
        <authorList>
            <person name="Lorenzi H."/>
            <person name="Inman J."/>
            <person name="Miller J."/>
            <person name="Schobel S."/>
            <person name="Amedeo P."/>
            <person name="Caler E.V."/>
            <person name="da Silva J."/>
        </authorList>
    </citation>
    <scope>NUCLEOTIDE SEQUENCE [LARGE SCALE GENOMIC DNA]</scope>
    <source>
        <strain evidence="7">RN66</strain>
    </source>
</reference>
<dbReference type="GO" id="GO:0006511">
    <property type="term" value="P:ubiquitin-dependent protein catabolic process"/>
    <property type="evidence" value="ECO:0007669"/>
    <property type="project" value="TreeGrafter"/>
</dbReference>
<dbReference type="eggNOG" id="KOG0800">
    <property type="taxonomic scope" value="Eukaryota"/>
</dbReference>
<dbReference type="InterPro" id="IPR017907">
    <property type="entry name" value="Znf_RING_CS"/>
</dbReference>
<evidence type="ECO:0000256" key="3">
    <source>
        <dbReference type="ARBA" id="ARBA00022833"/>
    </source>
</evidence>
<dbReference type="InterPro" id="IPR051834">
    <property type="entry name" value="RING_finger_E3_ligase"/>
</dbReference>
<dbReference type="PROSITE" id="PS00518">
    <property type="entry name" value="ZF_RING_1"/>
    <property type="match status" value="1"/>
</dbReference>
<keyword evidence="3" id="KW-0862">Zinc</keyword>
<evidence type="ECO:0000256" key="1">
    <source>
        <dbReference type="ARBA" id="ARBA00022723"/>
    </source>
</evidence>
<organism evidence="7 8">
    <name type="scientific">Cryptosporidium muris (strain RN66)</name>
    <dbReference type="NCBI Taxonomy" id="441375"/>
    <lineage>
        <taxon>Eukaryota</taxon>
        <taxon>Sar</taxon>
        <taxon>Alveolata</taxon>
        <taxon>Apicomplexa</taxon>
        <taxon>Conoidasida</taxon>
        <taxon>Coccidia</taxon>
        <taxon>Eucoccidiorida</taxon>
        <taxon>Eimeriorina</taxon>
        <taxon>Cryptosporidiidae</taxon>
        <taxon>Cryptosporidium</taxon>
    </lineage>
</organism>
<feature type="domain" description="RING-type" evidence="6">
    <location>
        <begin position="252"/>
        <end position="293"/>
    </location>
</feature>
<dbReference type="OMA" id="NQDRNHQ"/>
<dbReference type="STRING" id="441375.B6AGJ6"/>
<dbReference type="AlphaFoldDB" id="B6AGJ6"/>
<dbReference type="GO" id="GO:0061630">
    <property type="term" value="F:ubiquitin protein ligase activity"/>
    <property type="evidence" value="ECO:0007669"/>
    <property type="project" value="TreeGrafter"/>
</dbReference>
<feature type="region of interest" description="Disordered" evidence="5">
    <location>
        <begin position="85"/>
        <end position="105"/>
    </location>
</feature>
<dbReference type="GO" id="GO:0005634">
    <property type="term" value="C:nucleus"/>
    <property type="evidence" value="ECO:0007669"/>
    <property type="project" value="TreeGrafter"/>
</dbReference>
<dbReference type="Pfam" id="PF13639">
    <property type="entry name" value="zf-RING_2"/>
    <property type="match status" value="1"/>
</dbReference>
<dbReference type="GeneID" id="6996616"/>
<keyword evidence="8" id="KW-1185">Reference proteome</keyword>
<dbReference type="InterPro" id="IPR013083">
    <property type="entry name" value="Znf_RING/FYVE/PHD"/>
</dbReference>
<dbReference type="CDD" id="cd16448">
    <property type="entry name" value="RING-H2"/>
    <property type="match status" value="1"/>
</dbReference>
<dbReference type="SUPFAM" id="SSF57850">
    <property type="entry name" value="RING/U-box"/>
    <property type="match status" value="1"/>
</dbReference>
<dbReference type="Proteomes" id="UP000001460">
    <property type="component" value="Unassembled WGS sequence"/>
</dbReference>
<dbReference type="GO" id="GO:0008270">
    <property type="term" value="F:zinc ion binding"/>
    <property type="evidence" value="ECO:0007669"/>
    <property type="project" value="UniProtKB-KW"/>
</dbReference>
<dbReference type="Gene3D" id="3.30.40.10">
    <property type="entry name" value="Zinc/RING finger domain, C3HC4 (zinc finger)"/>
    <property type="match status" value="1"/>
</dbReference>
<dbReference type="RefSeq" id="XP_002141686.1">
    <property type="nucleotide sequence ID" value="XM_002141650.1"/>
</dbReference>
<evidence type="ECO:0000256" key="2">
    <source>
        <dbReference type="ARBA" id="ARBA00022771"/>
    </source>
</evidence>
<dbReference type="PANTHER" id="PTHR45931">
    <property type="entry name" value="SI:CH211-59O9.10"/>
    <property type="match status" value="1"/>
</dbReference>
<sequence>MQSDNHFTYTTDGIDPSARAYWRESLGYNRTIDNSRTRRRDTMETTNYNYRDNTNRNRTIIERNIVNTSSYNNINNSGNIGSRYSFSSNNNVEQNNIQNNNNTSNNSIYNTRNFNRIMDQFDIIHDAVIQTTSNTTLNNSLTGLLENVILPTNINPIFNNYMGDLPNINNRILGNSTNLNNNIPLFEEFTRQRQRINHEPFQVLVEVSEFININPESEEPKHYVPKNIIDNLPVSRFDIKKSGNLEEDKKQCLICLEDFQQNQEILWLPCTHCFCKNCISRWLEGSTTCPICKGDILEHFKHQ</sequence>
<dbReference type="SMART" id="SM00184">
    <property type="entry name" value="RING"/>
    <property type="match status" value="1"/>
</dbReference>
<protein>
    <submittedName>
        <fullName evidence="7">Zinc finger, C3HC4 type domain-containing protein</fullName>
    </submittedName>
</protein>
<keyword evidence="1" id="KW-0479">Metal-binding</keyword>
<dbReference type="EMBL" id="DS989732">
    <property type="protein sequence ID" value="EEA07337.1"/>
    <property type="molecule type" value="Genomic_DNA"/>
</dbReference>
<gene>
    <name evidence="7" type="ORF">CMU_002080</name>
</gene>
<dbReference type="PANTHER" id="PTHR45931:SF3">
    <property type="entry name" value="RING ZINC FINGER-CONTAINING PROTEIN"/>
    <property type="match status" value="1"/>
</dbReference>
<accession>B6AGJ6</accession>